<keyword evidence="1" id="KW-0812">Transmembrane</keyword>
<sequence>MDRYRHPWLRRFAIVFAILFGWLAVSVLFYQEGPDDRSLITSLLSGKL</sequence>
<dbReference type="EMBL" id="FMZW01000062">
    <property type="protein sequence ID" value="SDF58293.1"/>
    <property type="molecule type" value="Genomic_DNA"/>
</dbReference>
<evidence type="ECO:0000313" key="3">
    <source>
        <dbReference type="Proteomes" id="UP000199245"/>
    </source>
</evidence>
<dbReference type="AlphaFoldDB" id="A0A1G7M957"/>
<keyword evidence="1" id="KW-1133">Transmembrane helix</keyword>
<name>A0A1G7M957_9BRAD</name>
<feature type="transmembrane region" description="Helical" evidence="1">
    <location>
        <begin position="12"/>
        <end position="30"/>
    </location>
</feature>
<reference evidence="2 3" key="1">
    <citation type="submission" date="2016-10" db="EMBL/GenBank/DDBJ databases">
        <authorList>
            <person name="de Groot N.N."/>
        </authorList>
    </citation>
    <scope>NUCLEOTIDE SEQUENCE [LARGE SCALE GENOMIC DNA]</scope>
    <source>
        <strain evidence="2 3">R5</strain>
    </source>
</reference>
<evidence type="ECO:0000256" key="1">
    <source>
        <dbReference type="SAM" id="Phobius"/>
    </source>
</evidence>
<dbReference type="Proteomes" id="UP000199245">
    <property type="component" value="Unassembled WGS sequence"/>
</dbReference>
<evidence type="ECO:0000313" key="2">
    <source>
        <dbReference type="EMBL" id="SDF58293.1"/>
    </source>
</evidence>
<organism evidence="2 3">
    <name type="scientific">Bradyrhizobium brasilense</name>
    <dbReference type="NCBI Taxonomy" id="1419277"/>
    <lineage>
        <taxon>Bacteria</taxon>
        <taxon>Pseudomonadati</taxon>
        <taxon>Pseudomonadota</taxon>
        <taxon>Alphaproteobacteria</taxon>
        <taxon>Hyphomicrobiales</taxon>
        <taxon>Nitrobacteraceae</taxon>
        <taxon>Bradyrhizobium</taxon>
    </lineage>
</organism>
<proteinExistence type="predicted"/>
<keyword evidence="1" id="KW-0472">Membrane</keyword>
<accession>A0A1G7M957</accession>
<protein>
    <submittedName>
        <fullName evidence="2">Uncharacterized protein</fullName>
    </submittedName>
</protein>
<gene>
    <name evidence="2" type="ORF">SAMN05216337_10626</name>
</gene>